<organism evidence="4 5">
    <name type="scientific">Chitinophaga defluvii</name>
    <dbReference type="NCBI Taxonomy" id="3163343"/>
    <lineage>
        <taxon>Bacteria</taxon>
        <taxon>Pseudomonadati</taxon>
        <taxon>Bacteroidota</taxon>
        <taxon>Chitinophagia</taxon>
        <taxon>Chitinophagales</taxon>
        <taxon>Chitinophagaceae</taxon>
        <taxon>Chitinophaga</taxon>
    </lineage>
</organism>
<dbReference type="InterPro" id="IPR002931">
    <property type="entry name" value="Transglutaminase-like"/>
</dbReference>
<gene>
    <name evidence="4" type="ORF">ABR189_11400</name>
</gene>
<feature type="chain" id="PRO_5046908074" evidence="1">
    <location>
        <begin position="22"/>
        <end position="675"/>
    </location>
</feature>
<feature type="domain" description="Transglutaminase-like" evidence="2">
    <location>
        <begin position="320"/>
        <end position="400"/>
    </location>
</feature>
<name>A0ABV2T4L9_9BACT</name>
<evidence type="ECO:0000259" key="2">
    <source>
        <dbReference type="Pfam" id="PF01841"/>
    </source>
</evidence>
<accession>A0ABV2T4L9</accession>
<comment type="caution">
    <text evidence="4">The sequence shown here is derived from an EMBL/GenBank/DDBJ whole genome shotgun (WGS) entry which is preliminary data.</text>
</comment>
<dbReference type="RefSeq" id="WP_354660616.1">
    <property type="nucleotide sequence ID" value="NZ_JBEXAC010000001.1"/>
</dbReference>
<evidence type="ECO:0000313" key="4">
    <source>
        <dbReference type="EMBL" id="MET6997981.1"/>
    </source>
</evidence>
<feature type="domain" description="DUF3857" evidence="3">
    <location>
        <begin position="72"/>
        <end position="223"/>
    </location>
</feature>
<dbReference type="EMBL" id="JBEXAC010000001">
    <property type="protein sequence ID" value="MET6997981.1"/>
    <property type="molecule type" value="Genomic_DNA"/>
</dbReference>
<dbReference type="Gene3D" id="2.60.40.3140">
    <property type="match status" value="1"/>
</dbReference>
<keyword evidence="5" id="KW-1185">Reference proteome</keyword>
<feature type="signal peptide" evidence="1">
    <location>
        <begin position="1"/>
        <end position="21"/>
    </location>
</feature>
<dbReference type="Pfam" id="PF01841">
    <property type="entry name" value="Transglut_core"/>
    <property type="match status" value="1"/>
</dbReference>
<keyword evidence="1" id="KW-0732">Signal</keyword>
<dbReference type="InterPro" id="IPR024618">
    <property type="entry name" value="DUF3857"/>
</dbReference>
<evidence type="ECO:0000256" key="1">
    <source>
        <dbReference type="SAM" id="SignalP"/>
    </source>
</evidence>
<dbReference type="Proteomes" id="UP001549749">
    <property type="component" value="Unassembled WGS sequence"/>
</dbReference>
<sequence length="675" mass="77011">MLNKFVVPVIVCCLLAFTATAQDKLKIKYGKVDPEEFKKDRFDQDTGAHAIVLADIGSSEFEADGGGFQLIFKVHRRIRILDKNGYDAATVEIPLYKGVTDEEKVSNLKAAAYNLENGKVVETRLESKSVFTDKQTKNLILKKFTLPAVKEGTIIEYSYTVTSDFYFNLRSWAFQGQYPIIWSEYAVTIPEYFDYIFLAQGYHAFQDRTKKDFQKLFSFRVNQAGAYGGGTGRSETFSLIAGVTTHRWVAVDVPALKDESFTTSLRNHITKIEFQLSAIKYPNTPVKPIMSTWPKLTEEMLKDEDYGAALDKNNGFLGDVVDKLVADANTPREKAEKIYAYVRDNFTCTEHSALWMEKSFKNILSAKSGNVTEINLLLLAMLRRAKLEAQPVILSTRDHGMVYSLYPIRNRFNYTIVAFTSAEGTVYLDASHPFLGFGKLDQSCYNGDARMVTQEALALRFDADSLLEQKFTSVILAKGENGTIKGSFQQRPTYFESYNIRSKIKEKGKEEYFKPLVKSYFNTEVTLGNKEIEDLTRLETPIMVKYDFELDPGGQDVFYLNPLFGEATKTNPFKALERKYPVEMPCVFDEVYSFNMEVPDGYVVDELPQSAAARYNEDEGLFQYMIQQSDNTIQFRCRTKLNKANFPPEEYASLREFFDLVVKKQAEQIVLKKKK</sequence>
<reference evidence="4 5" key="1">
    <citation type="submission" date="2024-06" db="EMBL/GenBank/DDBJ databases">
        <title>Chitinophaga defluvii sp. nov., isolated from municipal sewage.</title>
        <authorList>
            <person name="Zhang L."/>
        </authorList>
    </citation>
    <scope>NUCLEOTIDE SEQUENCE [LARGE SCALE GENOMIC DNA]</scope>
    <source>
        <strain evidence="4 5">H8</strain>
    </source>
</reference>
<proteinExistence type="predicted"/>
<evidence type="ECO:0000259" key="3">
    <source>
        <dbReference type="Pfam" id="PF12969"/>
    </source>
</evidence>
<dbReference type="Gene3D" id="2.60.120.1130">
    <property type="match status" value="1"/>
</dbReference>
<protein>
    <submittedName>
        <fullName evidence="4">Transglutaminase domain-containing protein</fullName>
    </submittedName>
</protein>
<evidence type="ECO:0000313" key="5">
    <source>
        <dbReference type="Proteomes" id="UP001549749"/>
    </source>
</evidence>
<dbReference type="Gene3D" id="3.10.620.30">
    <property type="match status" value="1"/>
</dbReference>
<dbReference type="Pfam" id="PF12969">
    <property type="entry name" value="DUF3857"/>
    <property type="match status" value="1"/>
</dbReference>